<sequence>MNIENFKTIVLINLVAISLFLSYSLWTWQPASDSTSKQKYVQEDTEIQQKKIADFIFPTQMLVHRENDHIASMKGSDIAAMYHALEQGEFDNFRDISNKIPKEEFLSFVHGKFKTELVFNTDITFTTMRNIFSIKHKGLNSYSFDRIVINLPRDKQEEELKVYFISYDYQKVYEMTMTGYSIQQLETIQNQFVEKVAQKYFMYRVDNQRAIFLPETEQKMPSVPYIASEMSRDMLKNALFTDPRYVKEEETKTEESYTDGTRLLQVKKDQRMISYENSAVTGNGYVNSSALVQKSIDFINSHGGWTDTYRLYDVNAKRGQTSFRLYVDNSYPVFTRSGIAALKQSWGTEELSKYERPLLQFNLKGEEEGVMLPSGRSVIAQLTNLTSHNAKELRNIYIGYEIIPQSGRGGGTVNVIKLEPIWVIAYKSPKTGIYYKRFSGVEGGDLIGLD</sequence>
<dbReference type="InterPro" id="IPR042274">
    <property type="entry name" value="YycH/YycI_2"/>
</dbReference>
<dbReference type="Proteomes" id="UP001218246">
    <property type="component" value="Unassembled WGS sequence"/>
</dbReference>
<dbReference type="CDD" id="cd15787">
    <property type="entry name" value="YycH_N"/>
    <property type="match status" value="1"/>
</dbReference>
<name>A0ABT6H8R0_9BACI</name>
<proteinExistence type="predicted"/>
<comment type="caution">
    <text evidence="3">The sequence shown here is derived from an EMBL/GenBank/DDBJ whole genome shotgun (WGS) entry which is preliminary data.</text>
</comment>
<dbReference type="Pfam" id="PF07435">
    <property type="entry name" value="YycH"/>
    <property type="match status" value="1"/>
</dbReference>
<evidence type="ECO:0000313" key="3">
    <source>
        <dbReference type="EMBL" id="MDG5755178.1"/>
    </source>
</evidence>
<keyword evidence="4" id="KW-1185">Reference proteome</keyword>
<organism evidence="3 4">
    <name type="scientific">Ectobacillus antri</name>
    <dbReference type="NCBI Taxonomy" id="2486280"/>
    <lineage>
        <taxon>Bacteria</taxon>
        <taxon>Bacillati</taxon>
        <taxon>Bacillota</taxon>
        <taxon>Bacilli</taxon>
        <taxon>Bacillales</taxon>
        <taxon>Bacillaceae</taxon>
        <taxon>Ectobacillus</taxon>
    </lineage>
</organism>
<dbReference type="RefSeq" id="WP_124565765.1">
    <property type="nucleotide sequence ID" value="NZ_JARRRY010000010.1"/>
</dbReference>
<dbReference type="Gene3D" id="3.10.450.310">
    <property type="match status" value="1"/>
</dbReference>
<keyword evidence="1" id="KW-0472">Membrane</keyword>
<evidence type="ECO:0000256" key="1">
    <source>
        <dbReference type="SAM" id="Phobius"/>
    </source>
</evidence>
<dbReference type="Gene3D" id="3.30.310.160">
    <property type="entry name" value="YycH protein, domain 2"/>
    <property type="match status" value="1"/>
</dbReference>
<accession>A0ABT6H8R0</accession>
<protein>
    <submittedName>
        <fullName evidence="3">Two-component system activity regulator YycH</fullName>
    </submittedName>
</protein>
<feature type="domain" description="Regulatory protein YycH" evidence="2">
    <location>
        <begin position="4"/>
        <end position="433"/>
    </location>
</feature>
<keyword evidence="1" id="KW-1133">Transmembrane helix</keyword>
<dbReference type="EMBL" id="JARULN010000020">
    <property type="protein sequence ID" value="MDG5755178.1"/>
    <property type="molecule type" value="Genomic_DNA"/>
</dbReference>
<evidence type="ECO:0000313" key="4">
    <source>
        <dbReference type="Proteomes" id="UP001218246"/>
    </source>
</evidence>
<gene>
    <name evidence="3" type="primary">yycH</name>
    <name evidence="3" type="ORF">P6P90_14630</name>
</gene>
<keyword evidence="1" id="KW-0812">Transmembrane</keyword>
<reference evidence="3 4" key="1">
    <citation type="submission" date="2023-04" db="EMBL/GenBank/DDBJ databases">
        <title>Ectobacillus antri isolated from activated sludge.</title>
        <authorList>
            <person name="Yan P."/>
            <person name="Liu X."/>
        </authorList>
    </citation>
    <scope>NUCLEOTIDE SEQUENCE [LARGE SCALE GENOMIC DNA]</scope>
    <source>
        <strain evidence="3 4">C18H</strain>
    </source>
</reference>
<feature type="transmembrane region" description="Helical" evidence="1">
    <location>
        <begin position="9"/>
        <end position="28"/>
    </location>
</feature>
<dbReference type="InterPro" id="IPR009996">
    <property type="entry name" value="YycH"/>
</dbReference>
<evidence type="ECO:0000259" key="2">
    <source>
        <dbReference type="Pfam" id="PF07435"/>
    </source>
</evidence>